<protein>
    <recommendedName>
        <fullName evidence="4">Alpha glucuronidase N-terminal domain-containing protein</fullName>
    </recommendedName>
</protein>
<evidence type="ECO:0000313" key="2">
    <source>
        <dbReference type="EMBL" id="ANH83077.1"/>
    </source>
</evidence>
<keyword evidence="3" id="KW-1185">Reference proteome</keyword>
<organism evidence="2 3">
    <name type="scientific">Niabella ginsenosidivorans</name>
    <dbReference type="NCBI Taxonomy" id="1176587"/>
    <lineage>
        <taxon>Bacteria</taxon>
        <taxon>Pseudomonadati</taxon>
        <taxon>Bacteroidota</taxon>
        <taxon>Chitinophagia</taxon>
        <taxon>Chitinophagales</taxon>
        <taxon>Chitinophagaceae</taxon>
        <taxon>Niabella</taxon>
    </lineage>
</organism>
<keyword evidence="1" id="KW-0378">Hydrolase</keyword>
<accession>A0A1A9I5V5</accession>
<dbReference type="AlphaFoldDB" id="A0A1A9I5V5"/>
<dbReference type="EMBL" id="CP015772">
    <property type="protein sequence ID" value="ANH83077.1"/>
    <property type="molecule type" value="Genomic_DNA"/>
</dbReference>
<dbReference type="InterPro" id="IPR032287">
    <property type="entry name" value="DUF4838"/>
</dbReference>
<dbReference type="Gene3D" id="3.30.379.10">
    <property type="entry name" value="Chitobiase/beta-hexosaminidase domain 2-like"/>
    <property type="match status" value="1"/>
</dbReference>
<evidence type="ECO:0008006" key="4">
    <source>
        <dbReference type="Google" id="ProtNLM"/>
    </source>
</evidence>
<reference evidence="2 3" key="1">
    <citation type="submission" date="2016-05" db="EMBL/GenBank/DDBJ databases">
        <title>Niabella ginsenosidivorans BS26 whole genome sequencing.</title>
        <authorList>
            <person name="Im W.T."/>
            <person name="Siddiqi M.Z."/>
        </authorList>
    </citation>
    <scope>NUCLEOTIDE SEQUENCE [LARGE SCALE GENOMIC DNA]</scope>
    <source>
        <strain evidence="2 3">BS26</strain>
    </source>
</reference>
<dbReference type="PANTHER" id="PTHR47406">
    <property type="entry name" value="COAGULATION FACTOR 5/8 TYPE, C-TERMINAL"/>
    <property type="match status" value="1"/>
</dbReference>
<evidence type="ECO:0000313" key="3">
    <source>
        <dbReference type="Proteomes" id="UP000077667"/>
    </source>
</evidence>
<dbReference type="GO" id="GO:0005975">
    <property type="term" value="P:carbohydrate metabolic process"/>
    <property type="evidence" value="ECO:0007669"/>
    <property type="project" value="UniProtKB-ARBA"/>
</dbReference>
<dbReference type="PANTHER" id="PTHR47406:SF2">
    <property type="entry name" value="ALPHA GLUCURONIDASE N-TERMINAL DOMAIN-CONTAINING PROTEIN"/>
    <property type="match status" value="1"/>
</dbReference>
<dbReference type="OrthoDB" id="608976at2"/>
<evidence type="ECO:0000256" key="1">
    <source>
        <dbReference type="ARBA" id="ARBA00022801"/>
    </source>
</evidence>
<dbReference type="KEGG" id="nia:A8C56_20685"/>
<dbReference type="GO" id="GO:0016787">
    <property type="term" value="F:hydrolase activity"/>
    <property type="evidence" value="ECO:0007669"/>
    <property type="project" value="UniProtKB-KW"/>
</dbReference>
<gene>
    <name evidence="2" type="ORF">A8C56_20685</name>
</gene>
<dbReference type="InterPro" id="IPR029018">
    <property type="entry name" value="Hex-like_dom2"/>
</dbReference>
<dbReference type="Pfam" id="PF16126">
    <property type="entry name" value="DUF4838"/>
    <property type="match status" value="1"/>
</dbReference>
<dbReference type="SUPFAM" id="SSF55545">
    <property type="entry name" value="beta-N-acetylhexosaminidase-like domain"/>
    <property type="match status" value="1"/>
</dbReference>
<dbReference type="Proteomes" id="UP000077667">
    <property type="component" value="Chromosome"/>
</dbReference>
<sequence>MNRYWYILTVALLWTMQVSAKRSLVNPVCGNDLWHAAPEFRIAEARKALAVILLPSAPANTQRFAAAELARYLQQISGASFLIVQGSTRQPAISLQIEKTLAEESYTIRVSKQVLALTAGSGRALLYAVYDLLHRLGCEWLAPQFSFYQGQSEYIPSIATVRYTSGAVTEHPRMAIRKLDVEEGRSHNSENLQQLIDWMPKVRLNVLMVPLNYQGAGRVQWDHWRNALIPELKKRGILLEVGGHGYQNFINPHMEQGTLFHRHPDWFGKNKNGQWDSTRNLVFNTANPPAVRYFINHIIAYLRAHPEIDIFDCWPPDVAKWAESDDMKMLGSPLDRQAALLNQVDSALRAYRLSTRLEMIAYGQVLLPPQEVTLNKQILVDICPINQSFEQPIYDTAHANNAAYAAAIRAWRNRFKGNIGLYSYYRKYAWRSRPVIFPHFIQKELQWYAGLPLQGISTYAEPGDWYTYELNHYTLAALAWDPSVPVDALIKKYCKIRYGSQAAAALTVYSDLERILPRYSGIPYTTLKAPQEIRRAQAVLAKQYEFITGMAKRMQEKRIAENLHRLGLMLRYADLDLRIRRLQHTGNVPDQEIKMLTGFLEAHAHEGVFIVRKDNFKTFLSQYRSP</sequence>
<proteinExistence type="predicted"/>
<name>A0A1A9I5V5_9BACT</name>
<dbReference type="STRING" id="1176587.A8C56_20685"/>